<sequence>MRRSEQELERWEKRDAPGPSSPPVGPAEILPVFVFPTELVFYEGQRSTHKRVLTFYNPYNFPLRFKMLCTAPALYTVVEAEGSVRPRSCVDIVVRHQDVSSMHLGRRDRFRLKVWGAGRGGCREVWAELREGQEPPQDKGGVRPVPPPPQPARAVLSPELYRPQRGAGNLSQFIMYVVIGLVCVAVLMLPLQHEHSQLVPTHAHVTVMQKLVCAYVLGESVWTCYYSLISLTMIK</sequence>
<dbReference type="PANTHER" id="PTHR34441">
    <property type="entry name" value="MOTILE SPERM DOMAIN-CONTAINING PROTEIN 1"/>
    <property type="match status" value="1"/>
</dbReference>
<dbReference type="Proteomes" id="UP001591681">
    <property type="component" value="Unassembled WGS sequence"/>
</dbReference>
<feature type="transmembrane region" description="Helical" evidence="6">
    <location>
        <begin position="173"/>
        <end position="192"/>
    </location>
</feature>
<protein>
    <recommendedName>
        <fullName evidence="7">MSP domain-containing protein</fullName>
    </recommendedName>
</protein>
<evidence type="ECO:0000256" key="3">
    <source>
        <dbReference type="ARBA" id="ARBA00022989"/>
    </source>
</evidence>
<dbReference type="GO" id="GO:0016020">
    <property type="term" value="C:membrane"/>
    <property type="evidence" value="ECO:0007669"/>
    <property type="project" value="UniProtKB-SubCell"/>
</dbReference>
<proteinExistence type="predicted"/>
<dbReference type="PANTHER" id="PTHR34441:SF1">
    <property type="entry name" value="MOTILE SPERM DOMAIN-CONTAINING 1"/>
    <property type="match status" value="1"/>
</dbReference>
<accession>A0ABD1IWT2</accession>
<comment type="caution">
    <text evidence="8">The sequence shown here is derived from an EMBL/GenBank/DDBJ whole genome shotgun (WGS) entry which is preliminary data.</text>
</comment>
<evidence type="ECO:0000256" key="2">
    <source>
        <dbReference type="ARBA" id="ARBA00022692"/>
    </source>
</evidence>
<evidence type="ECO:0000259" key="7">
    <source>
        <dbReference type="Pfam" id="PF00635"/>
    </source>
</evidence>
<keyword evidence="9" id="KW-1185">Reference proteome</keyword>
<dbReference type="EMBL" id="JBHFQA010000022">
    <property type="protein sequence ID" value="KAL2079415.1"/>
    <property type="molecule type" value="Genomic_DNA"/>
</dbReference>
<evidence type="ECO:0000256" key="1">
    <source>
        <dbReference type="ARBA" id="ARBA00004141"/>
    </source>
</evidence>
<comment type="subcellular location">
    <subcellularLocation>
        <location evidence="1">Membrane</location>
        <topology evidence="1">Multi-pass membrane protein</topology>
    </subcellularLocation>
</comment>
<dbReference type="Pfam" id="PF00635">
    <property type="entry name" value="Motile_Sperm"/>
    <property type="match status" value="1"/>
</dbReference>
<feature type="domain" description="MSP" evidence="7">
    <location>
        <begin position="32"/>
        <end position="114"/>
    </location>
</feature>
<evidence type="ECO:0000313" key="9">
    <source>
        <dbReference type="Proteomes" id="UP001591681"/>
    </source>
</evidence>
<feature type="compositionally biased region" description="Basic and acidic residues" evidence="5">
    <location>
        <begin position="1"/>
        <end position="16"/>
    </location>
</feature>
<evidence type="ECO:0000256" key="4">
    <source>
        <dbReference type="ARBA" id="ARBA00023136"/>
    </source>
</evidence>
<evidence type="ECO:0000256" key="5">
    <source>
        <dbReference type="SAM" id="MobiDB-lite"/>
    </source>
</evidence>
<evidence type="ECO:0000256" key="6">
    <source>
        <dbReference type="SAM" id="Phobius"/>
    </source>
</evidence>
<dbReference type="Gene3D" id="2.60.40.10">
    <property type="entry name" value="Immunoglobulins"/>
    <property type="match status" value="1"/>
</dbReference>
<evidence type="ECO:0000313" key="8">
    <source>
        <dbReference type="EMBL" id="KAL2079415.1"/>
    </source>
</evidence>
<feature type="region of interest" description="Disordered" evidence="5">
    <location>
        <begin position="1"/>
        <end position="24"/>
    </location>
</feature>
<reference evidence="8 9" key="1">
    <citation type="submission" date="2024-09" db="EMBL/GenBank/DDBJ databases">
        <title>A chromosome-level genome assembly of Gray's grenadier anchovy, Coilia grayii.</title>
        <authorList>
            <person name="Fu Z."/>
        </authorList>
    </citation>
    <scope>NUCLEOTIDE SEQUENCE [LARGE SCALE GENOMIC DNA]</scope>
    <source>
        <strain evidence="8">G4</strain>
        <tissue evidence="8">Muscle</tissue>
    </source>
</reference>
<keyword evidence="2 6" id="KW-0812">Transmembrane</keyword>
<dbReference type="AlphaFoldDB" id="A0ABD1IWT2"/>
<dbReference type="InterPro" id="IPR008962">
    <property type="entry name" value="PapD-like_sf"/>
</dbReference>
<dbReference type="InterPro" id="IPR039283">
    <property type="entry name" value="MOSPD1/3"/>
</dbReference>
<dbReference type="InterPro" id="IPR000535">
    <property type="entry name" value="MSP_dom"/>
</dbReference>
<name>A0ABD1IWT2_9TELE</name>
<gene>
    <name evidence="8" type="ORF">ACEWY4_025159</name>
</gene>
<dbReference type="SUPFAM" id="SSF49354">
    <property type="entry name" value="PapD-like"/>
    <property type="match status" value="1"/>
</dbReference>
<feature type="transmembrane region" description="Helical" evidence="6">
    <location>
        <begin position="212"/>
        <end position="234"/>
    </location>
</feature>
<keyword evidence="4 6" id="KW-0472">Membrane</keyword>
<dbReference type="InterPro" id="IPR013783">
    <property type="entry name" value="Ig-like_fold"/>
</dbReference>
<organism evidence="8 9">
    <name type="scientific">Coilia grayii</name>
    <name type="common">Gray's grenadier anchovy</name>
    <dbReference type="NCBI Taxonomy" id="363190"/>
    <lineage>
        <taxon>Eukaryota</taxon>
        <taxon>Metazoa</taxon>
        <taxon>Chordata</taxon>
        <taxon>Craniata</taxon>
        <taxon>Vertebrata</taxon>
        <taxon>Euteleostomi</taxon>
        <taxon>Actinopterygii</taxon>
        <taxon>Neopterygii</taxon>
        <taxon>Teleostei</taxon>
        <taxon>Clupei</taxon>
        <taxon>Clupeiformes</taxon>
        <taxon>Clupeoidei</taxon>
        <taxon>Engraulidae</taxon>
        <taxon>Coilinae</taxon>
        <taxon>Coilia</taxon>
    </lineage>
</organism>
<keyword evidence="3 6" id="KW-1133">Transmembrane helix</keyword>